<gene>
    <name evidence="1" type="ORF">EHQ95_09630</name>
</gene>
<reference evidence="2" key="1">
    <citation type="journal article" date="2019" name="PLoS Negl. Trop. Dis.">
        <title>Revisiting the worldwide diversity of Leptospira species in the environment.</title>
        <authorList>
            <person name="Vincent A.T."/>
            <person name="Schiettekatte O."/>
            <person name="Bourhy P."/>
            <person name="Veyrier F.J."/>
            <person name="Picardeau M."/>
        </authorList>
    </citation>
    <scope>NUCLEOTIDE SEQUENCE [LARGE SCALE GENOMIC DNA]</scope>
    <source>
        <strain evidence="2">201601955</strain>
    </source>
</reference>
<evidence type="ECO:0000313" key="2">
    <source>
        <dbReference type="Proteomes" id="UP000298112"/>
    </source>
</evidence>
<accession>A0ABY2NPQ3</accession>
<keyword evidence="2" id="KW-1185">Reference proteome</keyword>
<dbReference type="EMBL" id="RQHF01000025">
    <property type="protein sequence ID" value="TGM56884.1"/>
    <property type="molecule type" value="Genomic_DNA"/>
</dbReference>
<organism evidence="1 2">
    <name type="scientific">Leptospira vanthielii</name>
    <dbReference type="NCBI Taxonomy" id="293085"/>
    <lineage>
        <taxon>Bacteria</taxon>
        <taxon>Pseudomonadati</taxon>
        <taxon>Spirochaetota</taxon>
        <taxon>Spirochaetia</taxon>
        <taxon>Leptospirales</taxon>
        <taxon>Leptospiraceae</taxon>
        <taxon>Leptospira</taxon>
    </lineage>
</organism>
<comment type="caution">
    <text evidence="1">The sequence shown here is derived from an EMBL/GenBank/DDBJ whole genome shotgun (WGS) entry which is preliminary data.</text>
</comment>
<evidence type="ECO:0000313" key="1">
    <source>
        <dbReference type="EMBL" id="TGM56884.1"/>
    </source>
</evidence>
<protein>
    <submittedName>
        <fullName evidence="1">Uncharacterized protein</fullName>
    </submittedName>
</protein>
<name>A0ABY2NPQ3_9LEPT</name>
<sequence length="80" mass="9270">MKKMKLYSLLFFLFLLFDCTRSVFVMRDACKQKYIVESPFVLAAAGVTTEELNQVLTELLTGYLMYLHRAETNGDPEPRL</sequence>
<dbReference type="Proteomes" id="UP000298112">
    <property type="component" value="Unassembled WGS sequence"/>
</dbReference>
<proteinExistence type="predicted"/>
<dbReference type="RefSeq" id="WP_135658617.1">
    <property type="nucleotide sequence ID" value="NZ_RQHF01000025.1"/>
</dbReference>